<dbReference type="Gene3D" id="2.60.40.1120">
    <property type="entry name" value="Carboxypeptidase-like, regulatory domain"/>
    <property type="match status" value="3"/>
</dbReference>
<sequence>MRIEVEPRRLTVAPGEPTAVTVLITNTEDVIGGYALRFLGADPAWVRLDEPAPRLFPGESTVVTATLTLPAGVPAGARRMAVQVRELTGSEDIAIDEIVLDVPGARAVDVRLDPATVTGGRRAGFDVIVRNTGNTMVDAALVGSDDEHALSYRFTPARLLLGPGEHVGTELRVSAKRRLFGSPVPRAFELRVDERPARVPEGPLRDAAAPAPPGPPRRRRKPSATERAAAAAAAAAAVPDTPPATMGVFLQRPVFSRSLVSLAGLVAAITVFALVITMALNSIVARSAADRDLALQVAQARAGAATSGTSGLSGQVLLISTGEPLVGVSVDVFDEAETSAPRATTASDEAGAWAFTDLPAGTFKLRLRGAGFAEVWYPAAATDAEAAPIEVAAGGVVDGLTVLLGGVPATVSGTVVGADVAGATARLELPLDSPALAGQVPAADLAAGGGTSGPADAGAAGGPRIPGAVVRTVPVGGDGEFALEQIPSPAVYDLVVTKPGFSEQVQRIDLAAGETRADLEIQILDGDGSIAGHVTGVGGPIGGATVTATFGETTARTVSLTQDDVGAFTLRGLPTPGTFTVVVSAEGHAPATLSLTLSPGQQLTGVAATLGAASGSLGGTVTAPGGGGGVSVTVTDGSDARQTVTQSMDPVGAWRLAGLRIPNTYTVTFTRADLESQVVSVSIDGYGNVTAGAAGPDRVDAAMRSATATLRGTVAQYKDAKQTSKAPAPNVQVTASSGTAQYAVTTASLGGDVGVFVLENLPPGTYTVTFTRRGTSPISEIVTLEAAQVRTMNPVLVAPASITGKVTARDGAGGLTVRLYPAAQYGTGAPPAATTTTAADGTFTFADVDAPAHYIVEVLRAGVPAATSAPLTVEPSGTAQASLTIDPRKPEPTPSPT</sequence>
<comment type="caution">
    <text evidence="7">The sequence shown here is derived from an EMBL/GenBank/DDBJ whole genome shotgun (WGS) entry which is preliminary data.</text>
</comment>
<dbReference type="AlphaFoldDB" id="A0A7J9URP9"/>
<name>A0A7J9URP9_9MICO</name>
<dbReference type="Proteomes" id="UP000429644">
    <property type="component" value="Unassembled WGS sequence"/>
</dbReference>
<dbReference type="EC" id="3.2.1.1" evidence="2"/>
<feature type="non-terminal residue" evidence="7">
    <location>
        <position position="1"/>
    </location>
</feature>
<dbReference type="PANTHER" id="PTHR23303">
    <property type="entry name" value="CARBOXYPEPTIDASE REGULATORY REGION-CONTAINING"/>
    <property type="match status" value="1"/>
</dbReference>
<feature type="transmembrane region" description="Helical" evidence="6">
    <location>
        <begin position="259"/>
        <end position="280"/>
    </location>
</feature>
<proteinExistence type="predicted"/>
<dbReference type="GO" id="GO:0030246">
    <property type="term" value="F:carbohydrate binding"/>
    <property type="evidence" value="ECO:0007669"/>
    <property type="project" value="InterPro"/>
</dbReference>
<dbReference type="OrthoDB" id="5164924at2"/>
<evidence type="ECO:0000256" key="5">
    <source>
        <dbReference type="SAM" id="MobiDB-lite"/>
    </source>
</evidence>
<dbReference type="InterPro" id="IPR013784">
    <property type="entry name" value="Carb-bd-like_fold"/>
</dbReference>
<evidence type="ECO:0000256" key="2">
    <source>
        <dbReference type="ARBA" id="ARBA00012595"/>
    </source>
</evidence>
<gene>
    <name evidence="7" type="ORF">GB882_01350</name>
</gene>
<evidence type="ECO:0000256" key="4">
    <source>
        <dbReference type="ARBA" id="ARBA00030238"/>
    </source>
</evidence>
<dbReference type="EMBL" id="WHPD01000301">
    <property type="protein sequence ID" value="MPV87298.1"/>
    <property type="molecule type" value="Genomic_DNA"/>
</dbReference>
<evidence type="ECO:0000313" key="8">
    <source>
        <dbReference type="Proteomes" id="UP000429644"/>
    </source>
</evidence>
<keyword evidence="6" id="KW-1133">Transmembrane helix</keyword>
<feature type="region of interest" description="Disordered" evidence="5">
    <location>
        <begin position="193"/>
        <end position="223"/>
    </location>
</feature>
<dbReference type="Pfam" id="PF13620">
    <property type="entry name" value="CarboxypepD_reg"/>
    <property type="match status" value="3"/>
</dbReference>
<evidence type="ECO:0000256" key="3">
    <source>
        <dbReference type="ARBA" id="ARBA00022729"/>
    </source>
</evidence>
<dbReference type="GO" id="GO:0005975">
    <property type="term" value="P:carbohydrate metabolic process"/>
    <property type="evidence" value="ECO:0007669"/>
    <property type="project" value="UniProtKB-ARBA"/>
</dbReference>
<evidence type="ECO:0000313" key="7">
    <source>
        <dbReference type="EMBL" id="MPV87298.1"/>
    </source>
</evidence>
<keyword evidence="6" id="KW-0472">Membrane</keyword>
<evidence type="ECO:0000256" key="1">
    <source>
        <dbReference type="ARBA" id="ARBA00000548"/>
    </source>
</evidence>
<accession>A0A7J9URP9</accession>
<organism evidence="7 8">
    <name type="scientific">Georgenia ruanii</name>
    <dbReference type="NCBI Taxonomy" id="348442"/>
    <lineage>
        <taxon>Bacteria</taxon>
        <taxon>Bacillati</taxon>
        <taxon>Actinomycetota</taxon>
        <taxon>Actinomycetes</taxon>
        <taxon>Micrococcales</taxon>
        <taxon>Bogoriellaceae</taxon>
        <taxon>Georgenia</taxon>
    </lineage>
</organism>
<dbReference type="RefSeq" id="WP_152229862.1">
    <property type="nucleotide sequence ID" value="NZ_VUKE01000001.1"/>
</dbReference>
<evidence type="ECO:0000256" key="6">
    <source>
        <dbReference type="SAM" id="Phobius"/>
    </source>
</evidence>
<protein>
    <recommendedName>
        <fullName evidence="2">alpha-amylase</fullName>
        <ecNumber evidence="2">3.2.1.1</ecNumber>
    </recommendedName>
    <alternativeName>
        <fullName evidence="4">1,4-alpha-D-glucan glucanohydrolase</fullName>
    </alternativeName>
</protein>
<keyword evidence="8" id="KW-1185">Reference proteome</keyword>
<feature type="region of interest" description="Disordered" evidence="5">
    <location>
        <begin position="869"/>
        <end position="897"/>
    </location>
</feature>
<dbReference type="InterPro" id="IPR051417">
    <property type="entry name" value="SDr/BOS_complex"/>
</dbReference>
<dbReference type="SUPFAM" id="SSF49452">
    <property type="entry name" value="Starch-binding domain-like"/>
    <property type="match status" value="3"/>
</dbReference>
<reference evidence="7 8" key="1">
    <citation type="submission" date="2019-10" db="EMBL/GenBank/DDBJ databases">
        <title>Georgenia wutianyii sp. nov. and Georgenia yuyongxinii sp. nov. isolated from plateau pika (Ochotona curzoniae) in the Qinghai-Tibet plateau of China.</title>
        <authorList>
            <person name="Tian Z."/>
        </authorList>
    </citation>
    <scope>NUCLEOTIDE SEQUENCE [LARGE SCALE GENOMIC DNA]</scope>
    <source>
        <strain evidence="7 8">JCM 15130</strain>
    </source>
</reference>
<dbReference type="GO" id="GO:0004556">
    <property type="term" value="F:alpha-amylase activity"/>
    <property type="evidence" value="ECO:0007669"/>
    <property type="project" value="UniProtKB-EC"/>
</dbReference>
<dbReference type="InterPro" id="IPR013783">
    <property type="entry name" value="Ig-like_fold"/>
</dbReference>
<keyword evidence="3" id="KW-0732">Signal</keyword>
<comment type="catalytic activity">
    <reaction evidence="1">
        <text>Endohydrolysis of (1-&gt;4)-alpha-D-glucosidic linkages in polysaccharides containing three or more (1-&gt;4)-alpha-linked D-glucose units.</text>
        <dbReference type="EC" id="3.2.1.1"/>
    </reaction>
</comment>
<dbReference type="Gene3D" id="2.60.40.10">
    <property type="entry name" value="Immunoglobulins"/>
    <property type="match status" value="1"/>
</dbReference>
<keyword evidence="6" id="KW-0812">Transmembrane</keyword>